<reference evidence="4 5" key="1">
    <citation type="journal article" date="2021" name="Sci. Rep.">
        <title>The genome of the diatom Chaetoceros tenuissimus carries an ancient integrated fragment of an extant virus.</title>
        <authorList>
            <person name="Hongo Y."/>
            <person name="Kimura K."/>
            <person name="Takaki Y."/>
            <person name="Yoshida Y."/>
            <person name="Baba S."/>
            <person name="Kobayashi G."/>
            <person name="Nagasaki K."/>
            <person name="Hano T."/>
            <person name="Tomaru Y."/>
        </authorList>
    </citation>
    <scope>NUCLEOTIDE SEQUENCE [LARGE SCALE GENOMIC DNA]</scope>
    <source>
        <strain evidence="4 5">NIES-3715</strain>
    </source>
</reference>
<dbReference type="PROSITE" id="PS51192">
    <property type="entry name" value="HELICASE_ATP_BIND_1"/>
    <property type="match status" value="1"/>
</dbReference>
<dbReference type="Gene3D" id="3.40.50.300">
    <property type="entry name" value="P-loop containing nucleotide triphosphate hydrolases"/>
    <property type="match status" value="2"/>
</dbReference>
<evidence type="ECO:0000256" key="1">
    <source>
        <dbReference type="ARBA" id="ARBA00006992"/>
    </source>
</evidence>
<protein>
    <recommendedName>
        <fullName evidence="3">Helicase ATP-binding domain-containing protein</fullName>
    </recommendedName>
</protein>
<evidence type="ECO:0000259" key="3">
    <source>
        <dbReference type="PROSITE" id="PS51192"/>
    </source>
</evidence>
<dbReference type="AlphaFoldDB" id="A0AAD3HF52"/>
<name>A0AAD3HF52_9STRA</name>
<dbReference type="GO" id="GO:0005634">
    <property type="term" value="C:nucleus"/>
    <property type="evidence" value="ECO:0007669"/>
    <property type="project" value="TreeGrafter"/>
</dbReference>
<dbReference type="InterPro" id="IPR039187">
    <property type="entry name" value="SNO_AAA"/>
</dbReference>
<proteinExistence type="inferred from homology"/>
<dbReference type="InterPro" id="IPR026741">
    <property type="entry name" value="SNO"/>
</dbReference>
<feature type="region of interest" description="Disordered" evidence="2">
    <location>
        <begin position="55"/>
        <end position="88"/>
    </location>
</feature>
<comment type="similarity">
    <text evidence="1">Belongs to the SBNO family.</text>
</comment>
<dbReference type="InterPro" id="IPR027417">
    <property type="entry name" value="P-loop_NTPase"/>
</dbReference>
<evidence type="ECO:0000256" key="2">
    <source>
        <dbReference type="SAM" id="MobiDB-lite"/>
    </source>
</evidence>
<organism evidence="4 5">
    <name type="scientific">Chaetoceros tenuissimus</name>
    <dbReference type="NCBI Taxonomy" id="426638"/>
    <lineage>
        <taxon>Eukaryota</taxon>
        <taxon>Sar</taxon>
        <taxon>Stramenopiles</taxon>
        <taxon>Ochrophyta</taxon>
        <taxon>Bacillariophyta</taxon>
        <taxon>Coscinodiscophyceae</taxon>
        <taxon>Chaetocerotophycidae</taxon>
        <taxon>Chaetocerotales</taxon>
        <taxon>Chaetocerotaceae</taxon>
        <taxon>Chaetoceros</taxon>
    </lineage>
</organism>
<dbReference type="Pfam" id="PF13872">
    <property type="entry name" value="AAA_34"/>
    <property type="match status" value="1"/>
</dbReference>
<dbReference type="Pfam" id="PF13871">
    <property type="entry name" value="Helicase_C_4"/>
    <property type="match status" value="1"/>
</dbReference>
<dbReference type="GO" id="GO:0006355">
    <property type="term" value="P:regulation of DNA-templated transcription"/>
    <property type="evidence" value="ECO:0007669"/>
    <property type="project" value="InterPro"/>
</dbReference>
<dbReference type="InterPro" id="IPR014001">
    <property type="entry name" value="Helicase_ATP-bd"/>
</dbReference>
<dbReference type="Proteomes" id="UP001054902">
    <property type="component" value="Unassembled WGS sequence"/>
</dbReference>
<dbReference type="InterPro" id="IPR026937">
    <property type="entry name" value="SBNO_Helicase_C_dom"/>
</dbReference>
<evidence type="ECO:0000313" key="5">
    <source>
        <dbReference type="Proteomes" id="UP001054902"/>
    </source>
</evidence>
<dbReference type="GO" id="GO:0031490">
    <property type="term" value="F:chromatin DNA binding"/>
    <property type="evidence" value="ECO:0007669"/>
    <property type="project" value="TreeGrafter"/>
</dbReference>
<dbReference type="PANTHER" id="PTHR12706">
    <property type="entry name" value="STRAWBERRY NOTCH-RELATED"/>
    <property type="match status" value="1"/>
</dbReference>
<feature type="region of interest" description="Disordered" evidence="2">
    <location>
        <begin position="1"/>
        <end position="23"/>
    </location>
</feature>
<gene>
    <name evidence="4" type="ORF">CTEN210_17497</name>
</gene>
<keyword evidence="5" id="KW-1185">Reference proteome</keyword>
<dbReference type="SUPFAM" id="SSF52540">
    <property type="entry name" value="P-loop containing nucleoside triphosphate hydrolases"/>
    <property type="match status" value="2"/>
</dbReference>
<dbReference type="GO" id="GO:0042393">
    <property type="term" value="F:histone binding"/>
    <property type="evidence" value="ECO:0007669"/>
    <property type="project" value="TreeGrafter"/>
</dbReference>
<dbReference type="PANTHER" id="PTHR12706:SF30">
    <property type="entry name" value="PROTEIN STRAWBERRY NOTCH-RELATED"/>
    <property type="match status" value="1"/>
</dbReference>
<sequence>MSSESQEQVAEDQAAETGEAIPISSAYVAPRWATFQKKTKKAAAIIPTTKPITKDNSKDEIIILDDSDDEEKKDDIDMDVKQSSTTNKDEVIVESDSAQEMESGHTTPAVESGLLASVSSPEPSQDCMEIVKKLAEDGLLSPLQLEGSSLAIQRHCKIIQNQYRLGFFLGDGAGIGKGRQIAAVLYDSLARSVKDSSKGIFSRRRHLWISVSRELIEDARRDLADIGCHAPVFDGVEALNSKNKGRNNDSGILFITYPFLVSSKGKRLEEIIQWLSYGQSEKEFDGCIVFDEVHKAKNLSANPPTATGKYVLSLQQRLPLARVLYCSATGVSDIKHMGYAVRLGLWGNHTHFMNFDVFRESLSEKGVGALELLALEMKRAGSFVARTLCWNGAEFNTEKITLSNEQQEVYDSAIAIWYDIRAEIKKLQNDSGFRFPKLLWSHYWSSLQRFARELSICFKIPFIVEDAKKQIESGKSVVIGLQSTGESAIQASLEEFQNELVGKKTQIEDFELESLLSTAKAIMSGFVRKHFPIAPTPPDLMPLPPVPENGFQNQAELLQYERIKKMNETLAQESIEPIPELVKIQQDLLHSISELDLPNSPLDDLIDKLGGVENVSEMTGRSGRLVSNSKGKFKYVKRLGTMAKEKRYGLSMPISEDDTERVNINEKKKFMNGKKKVAIISDAASTGISLHAKIGSGASERRRVHYTIELPWAADKAIQQLGRTHRSGQVSAPIYNLVVTDLGGERRFAASVSKRMAGLGALTKGDRRAATGSDLTEFDIDSKFGRMSLQRLYTCLVSEPPMNPSKGTNQVLDEYIKCCDSTANPANSYEPVLRFAKECLDEVGIEPGNDRKNAEIRVFLNRIAALPVRDQNLLFGLFQATLDDIISTAKATGEFVGVVEDVTATSIKLASTETIALDSSSGASTELCTFHLDRGCSLESIASRIIDLMPKDLQLDQTVEAGNPKLAKTGIYISKNRIRGSFLVLFAERRYKLTVEEEVSTNNRMDYDPLGLMVVTRPNTGKNPVEKTSDDLLKTYQLVASLDDLRTECGDKLSFEHILEKIKDFQSFHSLWKDIYTKSNKFTPEIGMAPRNSKFCIVSGAVLNCLPVLESSLVLRKASEKSLRVVRIEDSNTNERFVGMKYPCDDAAIINLRATLTILRPAKSETANKNSFTEESCPSVDERSLRWLSSAPKTMKSFFKSANSSGTTKKRAVPKSATEKIQKKKKTESKTKSISSFFSAPSWK</sequence>
<feature type="compositionally biased region" description="Low complexity" evidence="2">
    <location>
        <begin position="1232"/>
        <end position="1244"/>
    </location>
</feature>
<feature type="domain" description="Helicase ATP-binding" evidence="3">
    <location>
        <begin position="158"/>
        <end position="329"/>
    </location>
</feature>
<evidence type="ECO:0000313" key="4">
    <source>
        <dbReference type="EMBL" id="GFH61021.1"/>
    </source>
</evidence>
<dbReference type="EMBL" id="BLLK01000069">
    <property type="protein sequence ID" value="GFH61021.1"/>
    <property type="molecule type" value="Genomic_DNA"/>
</dbReference>
<accession>A0AAD3HF52</accession>
<comment type="caution">
    <text evidence="4">The sequence shown here is derived from an EMBL/GenBank/DDBJ whole genome shotgun (WGS) entry which is preliminary data.</text>
</comment>
<feature type="compositionally biased region" description="Acidic residues" evidence="2">
    <location>
        <begin position="62"/>
        <end position="72"/>
    </location>
</feature>
<feature type="region of interest" description="Disordered" evidence="2">
    <location>
        <begin position="1199"/>
        <end position="1244"/>
    </location>
</feature>